<organism evidence="2 3">
    <name type="scientific">Crocosphaera subtropica (strain ATCC 51142 / BH68)</name>
    <name type="common">Cyanothece sp. (strain ATCC 51142)</name>
    <dbReference type="NCBI Taxonomy" id="43989"/>
    <lineage>
        <taxon>Bacteria</taxon>
        <taxon>Bacillati</taxon>
        <taxon>Cyanobacteriota</taxon>
        <taxon>Cyanophyceae</taxon>
        <taxon>Oscillatoriophycideae</taxon>
        <taxon>Chroococcales</taxon>
        <taxon>Aphanothecaceae</taxon>
        <taxon>Crocosphaera</taxon>
        <taxon>Crocosphaera subtropica</taxon>
    </lineage>
</organism>
<gene>
    <name evidence="2" type="ordered locus">cce_1055</name>
</gene>
<dbReference type="STRING" id="43989.cce_1055"/>
<dbReference type="KEGG" id="cyt:cce_1055"/>
<evidence type="ECO:0000256" key="1">
    <source>
        <dbReference type="SAM" id="Phobius"/>
    </source>
</evidence>
<dbReference type="Proteomes" id="UP000001203">
    <property type="component" value="Chromosome circular"/>
</dbReference>
<feature type="transmembrane region" description="Helical" evidence="1">
    <location>
        <begin position="315"/>
        <end position="334"/>
    </location>
</feature>
<keyword evidence="1" id="KW-1133">Transmembrane helix</keyword>
<dbReference type="HOGENOM" id="CLU_780134_0_0_3"/>
<proteinExistence type="predicted"/>
<dbReference type="AlphaFoldDB" id="B1WTU0"/>
<accession>B1WTU0</accession>
<protein>
    <submittedName>
        <fullName evidence="2">Uncharacterized protein</fullName>
    </submittedName>
</protein>
<evidence type="ECO:0000313" key="2">
    <source>
        <dbReference type="EMBL" id="ACB50406.1"/>
    </source>
</evidence>
<dbReference type="EMBL" id="CP000806">
    <property type="protein sequence ID" value="ACB50406.1"/>
    <property type="molecule type" value="Genomic_DNA"/>
</dbReference>
<reference evidence="2 3" key="1">
    <citation type="journal article" date="2008" name="Proc. Natl. Acad. Sci. U.S.A.">
        <title>The genome of Cyanothece 51142, a unicellular diazotrophic cyanobacterium important in the marine nitrogen cycle.</title>
        <authorList>
            <person name="Welsh E.A."/>
            <person name="Liberton M."/>
            <person name="Stoeckel J."/>
            <person name="Loh T."/>
            <person name="Elvitigala T."/>
            <person name="Wang C."/>
            <person name="Wollam A."/>
            <person name="Fulton R.S."/>
            <person name="Clifton S.W."/>
            <person name="Jacobs J.M."/>
            <person name="Aurora R."/>
            <person name="Ghosh B.K."/>
            <person name="Sherman L.A."/>
            <person name="Smith R.D."/>
            <person name="Wilson R.K."/>
            <person name="Pakrasi H.B."/>
        </authorList>
    </citation>
    <scope>NUCLEOTIDE SEQUENCE [LARGE SCALE GENOMIC DNA]</scope>
    <source>
        <strain evidence="3">ATCC 51142 / BH68</strain>
    </source>
</reference>
<feature type="transmembrane region" description="Helical" evidence="1">
    <location>
        <begin position="276"/>
        <end position="303"/>
    </location>
</feature>
<name>B1WTU0_CROS5</name>
<sequence length="355" mass="39251">MVNMPSQTFETLFGQFQSSPQDPLASMGQSTAKNFNAFNVQISCLLDHVNFLEKVDQQDPILKSQFSRKTFEQDVISVFNQLEDNIRTLSQSAVPILKAMRHSNSLEIGFEQLRDGLRQTGSVQFLELMQETFEQQPISGEVNQLVSSENLQQLFQKIKNSQIQSFVDVQDEKLHFNIQKDQNEEFFVKLPDKNQQKTSLNQLIHQDDVDEILNAFLQGEIINAFVISQETQKSDTITIDDILVDLGLIPSHVLHERVRELEDVGLPVYQGNDGGLSALAITGLIIVGVGIAAALVGAALLIACNTTGDDDLCRYGLWTLTLGLATAATGLFLLSCAYGGCAIAAELAVEAFKRI</sequence>
<keyword evidence="1" id="KW-0812">Transmembrane</keyword>
<evidence type="ECO:0000313" key="3">
    <source>
        <dbReference type="Proteomes" id="UP000001203"/>
    </source>
</evidence>
<keyword evidence="3" id="KW-1185">Reference proteome</keyword>
<keyword evidence="1" id="KW-0472">Membrane</keyword>